<feature type="short sequence motif" description="GXSXG" evidence="2">
    <location>
        <begin position="41"/>
        <end position="45"/>
    </location>
</feature>
<feature type="short sequence motif" description="GXGXXG" evidence="2">
    <location>
        <begin position="12"/>
        <end position="17"/>
    </location>
</feature>
<evidence type="ECO:0000313" key="4">
    <source>
        <dbReference type="EMBL" id="OQS31437.1"/>
    </source>
</evidence>
<keyword evidence="1 2" id="KW-0443">Lipid metabolism</keyword>
<dbReference type="PANTHER" id="PTHR46394">
    <property type="entry name" value="ANNEXIN"/>
    <property type="match status" value="1"/>
</dbReference>
<gene>
    <name evidence="4" type="ORF">B0T45_22930</name>
</gene>
<name>A0A1W0C9N1_9NEIS</name>
<dbReference type="PANTHER" id="PTHR46394:SF1">
    <property type="entry name" value="PNPLA DOMAIN-CONTAINING PROTEIN"/>
    <property type="match status" value="1"/>
</dbReference>
<organism evidence="4 5">
    <name type="scientific">Chromobacterium haemolyticum</name>
    <dbReference type="NCBI Taxonomy" id="394935"/>
    <lineage>
        <taxon>Bacteria</taxon>
        <taxon>Pseudomonadati</taxon>
        <taxon>Pseudomonadota</taxon>
        <taxon>Betaproteobacteria</taxon>
        <taxon>Neisseriales</taxon>
        <taxon>Chromobacteriaceae</taxon>
        <taxon>Chromobacterium</taxon>
    </lineage>
</organism>
<dbReference type="SUPFAM" id="SSF52151">
    <property type="entry name" value="FabD/lysophospholipase-like"/>
    <property type="match status" value="1"/>
</dbReference>
<feature type="short sequence motif" description="DGA/G" evidence="2">
    <location>
        <begin position="220"/>
        <end position="222"/>
    </location>
</feature>
<dbReference type="GO" id="GO:0016042">
    <property type="term" value="P:lipid catabolic process"/>
    <property type="evidence" value="ECO:0007669"/>
    <property type="project" value="UniProtKB-UniRule"/>
</dbReference>
<dbReference type="RefSeq" id="WP_081557097.1">
    <property type="nucleotide sequence ID" value="NZ_MUKV01000063.1"/>
</dbReference>
<sequence>MKYPFENLALSGGGVWGIAYLGMLEELEKAGALGQIQRVVGASAGAISSMLISFQLSAAKTKELADTLDYRKVPQKTTEPRSVQLDAAYHAFQTHAPGITPEDFICLLRLINKKGWYSSEYFYGWLQGVVASQFKDGRPGKKYTFADFANPALHKNEQAFRQLHVIGCDANTHQAKVFSTERTPEVEVAEAVRISMSIPFFFEAQNFIYPPEEKADVFVDGGTIWNYPINFFDDKHPPEATLGARFDSQESKPSRNKDNNLLQHIKDITQSAWQAQNLNYQHSPLDQKRSISIDTGCIDATEFNISPNDDNYQRLYLAGRAATCAFLSRCER</sequence>
<dbReference type="InterPro" id="IPR002641">
    <property type="entry name" value="PNPLA_dom"/>
</dbReference>
<dbReference type="Gene3D" id="3.40.1090.10">
    <property type="entry name" value="Cytosolic phospholipase A2 catalytic domain"/>
    <property type="match status" value="2"/>
</dbReference>
<dbReference type="PROSITE" id="PS51635">
    <property type="entry name" value="PNPLA"/>
    <property type="match status" value="1"/>
</dbReference>
<feature type="active site" description="Proton acceptor" evidence="2">
    <location>
        <position position="220"/>
    </location>
</feature>
<evidence type="ECO:0000256" key="1">
    <source>
        <dbReference type="ARBA" id="ARBA00023098"/>
    </source>
</evidence>
<dbReference type="InterPro" id="IPR052580">
    <property type="entry name" value="Lipid_Hydrolase"/>
</dbReference>
<dbReference type="EMBL" id="MUKV01000063">
    <property type="protein sequence ID" value="OQS31437.1"/>
    <property type="molecule type" value="Genomic_DNA"/>
</dbReference>
<keyword evidence="2" id="KW-0442">Lipid degradation</keyword>
<dbReference type="CDD" id="cd07207">
    <property type="entry name" value="Pat_ExoU_VipD_like"/>
    <property type="match status" value="1"/>
</dbReference>
<proteinExistence type="predicted"/>
<keyword evidence="2" id="KW-0378">Hydrolase</keyword>
<accession>A0A1W0C9N1</accession>
<evidence type="ECO:0000256" key="2">
    <source>
        <dbReference type="PROSITE-ProRule" id="PRU01161"/>
    </source>
</evidence>
<dbReference type="GO" id="GO:0016787">
    <property type="term" value="F:hydrolase activity"/>
    <property type="evidence" value="ECO:0007669"/>
    <property type="project" value="UniProtKB-UniRule"/>
</dbReference>
<reference evidence="4 5" key="1">
    <citation type="submission" date="2017-02" db="EMBL/GenBank/DDBJ databases">
        <title>Chromobacterium haemolyticum H5244.</title>
        <authorList>
            <person name="Gulvik C.A."/>
        </authorList>
    </citation>
    <scope>NUCLEOTIDE SEQUENCE [LARGE SCALE GENOMIC DNA]</scope>
    <source>
        <strain evidence="4 5">H5244</strain>
    </source>
</reference>
<comment type="caution">
    <text evidence="4">The sequence shown here is derived from an EMBL/GenBank/DDBJ whole genome shotgun (WGS) entry which is preliminary data.</text>
</comment>
<dbReference type="Proteomes" id="UP000192721">
    <property type="component" value="Unassembled WGS sequence"/>
</dbReference>
<protein>
    <recommendedName>
        <fullName evidence="3">PNPLA domain-containing protein</fullName>
    </recommendedName>
</protein>
<dbReference type="Pfam" id="PF01734">
    <property type="entry name" value="Patatin"/>
    <property type="match status" value="1"/>
</dbReference>
<dbReference type="InterPro" id="IPR016035">
    <property type="entry name" value="Acyl_Trfase/lysoPLipase"/>
</dbReference>
<feature type="active site" description="Nucleophile" evidence="2">
    <location>
        <position position="43"/>
    </location>
</feature>
<evidence type="ECO:0000259" key="3">
    <source>
        <dbReference type="PROSITE" id="PS51635"/>
    </source>
</evidence>
<evidence type="ECO:0000313" key="5">
    <source>
        <dbReference type="Proteomes" id="UP000192721"/>
    </source>
</evidence>
<dbReference type="AlphaFoldDB" id="A0A1W0C9N1"/>
<feature type="domain" description="PNPLA" evidence="3">
    <location>
        <begin position="8"/>
        <end position="233"/>
    </location>
</feature>